<dbReference type="InterPro" id="IPR020476">
    <property type="entry name" value="Nudix_hydrolase"/>
</dbReference>
<evidence type="ECO:0000256" key="1">
    <source>
        <dbReference type="ARBA" id="ARBA00001946"/>
    </source>
</evidence>
<dbReference type="Gene3D" id="3.90.79.10">
    <property type="entry name" value="Nucleoside Triphosphate Pyrophosphohydrolase"/>
    <property type="match status" value="1"/>
</dbReference>
<dbReference type="PROSITE" id="PS51462">
    <property type="entry name" value="NUDIX"/>
    <property type="match status" value="1"/>
</dbReference>
<name>A0A3L6ZXD8_9MICO</name>
<dbReference type="Pfam" id="PF00293">
    <property type="entry name" value="NUDIX"/>
    <property type="match status" value="1"/>
</dbReference>
<protein>
    <submittedName>
        <fullName evidence="6">NUDIX domain-containing protein</fullName>
    </submittedName>
</protein>
<dbReference type="InterPro" id="IPR015797">
    <property type="entry name" value="NUDIX_hydrolase-like_dom_sf"/>
</dbReference>
<dbReference type="PRINTS" id="PR00502">
    <property type="entry name" value="NUDIXFAMILY"/>
</dbReference>
<dbReference type="RefSeq" id="WP_121649787.1">
    <property type="nucleotide sequence ID" value="NZ_RCUX01000017.1"/>
</dbReference>
<dbReference type="Proteomes" id="UP000272503">
    <property type="component" value="Unassembled WGS sequence"/>
</dbReference>
<dbReference type="InterPro" id="IPR020084">
    <property type="entry name" value="NUDIX_hydrolase_CS"/>
</dbReference>
<evidence type="ECO:0000313" key="7">
    <source>
        <dbReference type="Proteomes" id="UP000272503"/>
    </source>
</evidence>
<dbReference type="AlphaFoldDB" id="A0A3L6ZXD8"/>
<keyword evidence="3 4" id="KW-0378">Hydrolase</keyword>
<dbReference type="SUPFAM" id="SSF55811">
    <property type="entry name" value="Nudix"/>
    <property type="match status" value="1"/>
</dbReference>
<comment type="similarity">
    <text evidence="2 4">Belongs to the Nudix hydrolase family.</text>
</comment>
<gene>
    <name evidence="6" type="ORF">D9V32_15285</name>
</gene>
<dbReference type="PANTHER" id="PTHR43046">
    <property type="entry name" value="GDP-MANNOSE MANNOSYL HYDROLASE"/>
    <property type="match status" value="1"/>
</dbReference>
<accession>A0A3L6ZXD8</accession>
<organism evidence="6 7">
    <name type="scientific">Mycetocola tolaasinivorans</name>
    <dbReference type="NCBI Taxonomy" id="76635"/>
    <lineage>
        <taxon>Bacteria</taxon>
        <taxon>Bacillati</taxon>
        <taxon>Actinomycetota</taxon>
        <taxon>Actinomycetes</taxon>
        <taxon>Micrococcales</taxon>
        <taxon>Microbacteriaceae</taxon>
        <taxon>Mycetocola</taxon>
    </lineage>
</organism>
<keyword evidence="7" id="KW-1185">Reference proteome</keyword>
<comment type="cofactor">
    <cofactor evidence="1">
        <name>Mg(2+)</name>
        <dbReference type="ChEBI" id="CHEBI:18420"/>
    </cofactor>
</comment>
<evidence type="ECO:0000256" key="2">
    <source>
        <dbReference type="ARBA" id="ARBA00005582"/>
    </source>
</evidence>
<dbReference type="GO" id="GO:0016787">
    <property type="term" value="F:hydrolase activity"/>
    <property type="evidence" value="ECO:0007669"/>
    <property type="project" value="UniProtKB-KW"/>
</dbReference>
<dbReference type="OrthoDB" id="9801098at2"/>
<dbReference type="PANTHER" id="PTHR43046:SF14">
    <property type="entry name" value="MUTT_NUDIX FAMILY PROTEIN"/>
    <property type="match status" value="1"/>
</dbReference>
<proteinExistence type="inferred from homology"/>
<dbReference type="EMBL" id="RCUX01000017">
    <property type="protein sequence ID" value="RLP72686.1"/>
    <property type="molecule type" value="Genomic_DNA"/>
</dbReference>
<dbReference type="CDD" id="cd04690">
    <property type="entry name" value="NUDIX_Hydrolase"/>
    <property type="match status" value="1"/>
</dbReference>
<evidence type="ECO:0000256" key="4">
    <source>
        <dbReference type="RuleBase" id="RU003476"/>
    </source>
</evidence>
<evidence type="ECO:0000259" key="5">
    <source>
        <dbReference type="PROSITE" id="PS51462"/>
    </source>
</evidence>
<sequence>MSHPTLPDIQVAAFALVRDRRLLMVTARGRDVYFLPGGKIDPGETPRDAVIREVFEEVGARIDPDTLSVYHRLALQAHGEPEGRLVAMTIFSGELLDEPVPSAEVSEVHWVRLADADRCPPAGADLLHVLHRDGLID</sequence>
<reference evidence="6 7" key="1">
    <citation type="submission" date="2018-10" db="EMBL/GenBank/DDBJ databases">
        <authorList>
            <person name="Li J."/>
        </authorList>
    </citation>
    <scope>NUCLEOTIDE SEQUENCE [LARGE SCALE GENOMIC DNA]</scope>
    <source>
        <strain evidence="6 7">IF 016277</strain>
    </source>
</reference>
<dbReference type="PROSITE" id="PS00893">
    <property type="entry name" value="NUDIX_BOX"/>
    <property type="match status" value="1"/>
</dbReference>
<dbReference type="InterPro" id="IPR000086">
    <property type="entry name" value="NUDIX_hydrolase_dom"/>
</dbReference>
<evidence type="ECO:0000313" key="6">
    <source>
        <dbReference type="EMBL" id="RLP72686.1"/>
    </source>
</evidence>
<evidence type="ECO:0000256" key="3">
    <source>
        <dbReference type="ARBA" id="ARBA00022801"/>
    </source>
</evidence>
<comment type="caution">
    <text evidence="6">The sequence shown here is derived from an EMBL/GenBank/DDBJ whole genome shotgun (WGS) entry which is preliminary data.</text>
</comment>
<feature type="domain" description="Nudix hydrolase" evidence="5">
    <location>
        <begin position="7"/>
        <end position="132"/>
    </location>
</feature>